<name>A0ACC3A8P8_9EURO</name>
<dbReference type="EMBL" id="JAPDRQ010000066">
    <property type="protein sequence ID" value="KAJ9657279.1"/>
    <property type="molecule type" value="Genomic_DNA"/>
</dbReference>
<accession>A0ACC3A8P8</accession>
<sequence length="200" mass="21704">MVSFRTTFLAALAASFTLAVPVPEAANGLSAPVSNASTDLASFQVEVECGCWNLCTLQQQLDPTISGCDSTCDSRFTCEALEAMDNGNTKVKRDTPPRNPFTPGGPFEDSVKRDNHDDVSTRTTSFTKETMVAKRDPQPGTNTAESRCVCVTSPCPCDKVFHKGGIDEARKRDTESMSEDLQERGLFKKIKIKITIEIGG</sequence>
<organism evidence="1 2">
    <name type="scientific">Neophaeococcomyces mojaviensis</name>
    <dbReference type="NCBI Taxonomy" id="3383035"/>
    <lineage>
        <taxon>Eukaryota</taxon>
        <taxon>Fungi</taxon>
        <taxon>Dikarya</taxon>
        <taxon>Ascomycota</taxon>
        <taxon>Pezizomycotina</taxon>
        <taxon>Eurotiomycetes</taxon>
        <taxon>Chaetothyriomycetidae</taxon>
        <taxon>Chaetothyriales</taxon>
        <taxon>Chaetothyriales incertae sedis</taxon>
        <taxon>Neophaeococcomyces</taxon>
    </lineage>
</organism>
<evidence type="ECO:0000313" key="2">
    <source>
        <dbReference type="Proteomes" id="UP001172386"/>
    </source>
</evidence>
<dbReference type="Proteomes" id="UP001172386">
    <property type="component" value="Unassembled WGS sequence"/>
</dbReference>
<reference evidence="1" key="1">
    <citation type="submission" date="2022-10" db="EMBL/GenBank/DDBJ databases">
        <title>Culturing micro-colonial fungi from biological soil crusts in the Mojave desert and describing Neophaeococcomyces mojavensis, and introducing the new genera and species Taxawa tesnikishii.</title>
        <authorList>
            <person name="Kurbessoian T."/>
            <person name="Stajich J.E."/>
        </authorList>
    </citation>
    <scope>NUCLEOTIDE SEQUENCE</scope>
    <source>
        <strain evidence="1">JES_112</strain>
    </source>
</reference>
<proteinExistence type="predicted"/>
<evidence type="ECO:0000313" key="1">
    <source>
        <dbReference type="EMBL" id="KAJ9657279.1"/>
    </source>
</evidence>
<keyword evidence="2" id="KW-1185">Reference proteome</keyword>
<comment type="caution">
    <text evidence="1">The sequence shown here is derived from an EMBL/GenBank/DDBJ whole genome shotgun (WGS) entry which is preliminary data.</text>
</comment>
<gene>
    <name evidence="1" type="ORF">H2198_004402</name>
</gene>
<protein>
    <submittedName>
        <fullName evidence="1">Uncharacterized protein</fullName>
    </submittedName>
</protein>